<dbReference type="InterPro" id="IPR000194">
    <property type="entry name" value="ATPase_F1/V1/A1_a/bsu_nucl-bd"/>
</dbReference>
<dbReference type="SUPFAM" id="SSF52540">
    <property type="entry name" value="P-loop containing nucleoside triphosphate hydrolases"/>
    <property type="match status" value="2"/>
</dbReference>
<dbReference type="InterPro" id="IPR027417">
    <property type="entry name" value="P-loop_NTPase"/>
</dbReference>
<comment type="similarity">
    <text evidence="2 12">Belongs to the ATPase alpha/beta chains family.</text>
</comment>
<dbReference type="PROSITE" id="PS00152">
    <property type="entry name" value="ATPASE_ALPHA_BETA"/>
    <property type="match status" value="1"/>
</dbReference>
<evidence type="ECO:0000256" key="8">
    <source>
        <dbReference type="ARBA" id="ARBA00023065"/>
    </source>
</evidence>
<evidence type="ECO:0000256" key="9">
    <source>
        <dbReference type="ARBA" id="ARBA00023136"/>
    </source>
</evidence>
<sequence>MFSRAIRQSSRRVAAISATSRIASLRGLRWGREQQRAPLHYEAVLTALARLQTRAPTFTSAIRSYASDAKATPTEVSSILEQRIRGVQEETSLSETGRVLSVGDGIARVHGMNNVQAEELVEFASGVKGMCMNLEAGQVGVVLFGSDRLVKEGETVKRTGEIVDVPVGEALLGRVVDALGNPIDGKGPLKTTERRRAQLKAPGILPRQSVKEPVQTGLKSVDAMVPIGRGQRELIIGDRQTGKTAVALDAMLNQNRWNRGTDEKKKLYCIYVAVGQKRSTVAQLVKTLEENDAMKYTIIVAATASEAAPLQYIAPFTGCYSDLTNIEDVDLEHYNLDGAYDGYPSKSDLEDYKLHYNADYVYDSLSDTDSDIADFEHVCFEHGLLKPASTHITTAYTLTLLPYAPGSDFNLTNIDDVGIQEVVNPSYPSIIEEFRDNGKHALIIYDDLTKQAVAYRQMSLLLRRPPGREAYPGDVFYLHSRLLERAAKMNDKLGGGSLTALPVIETQGGDVSAYIPTNVISITGKFDGQIFLEAELFYKGIRPAINVGLSVSRVGSAAQVKAMKQVAGSLKLFLAQYREVAAFAQFGSDLDAATKQTLSRGERLTELLKQKQYSPMAVNEMVPLIYAGINGLLDNVPVNKILQWEADFLAHLKANESDMLNKIDREGALSKELEAQLREVAQSFTKSFIA</sequence>
<dbReference type="InParanoid" id="B2WC39"/>
<keyword evidence="4 12" id="KW-0813">Transport</keyword>
<dbReference type="GO" id="GO:0046933">
    <property type="term" value="F:proton-transporting ATP synthase activity, rotational mechanism"/>
    <property type="evidence" value="ECO:0007669"/>
    <property type="project" value="EnsemblFungi"/>
</dbReference>
<evidence type="ECO:0000256" key="1">
    <source>
        <dbReference type="ARBA" id="ARBA00004273"/>
    </source>
</evidence>
<dbReference type="FunFam" id="1.20.150.20:FF:000001">
    <property type="entry name" value="ATP synthase subunit alpha"/>
    <property type="match status" value="1"/>
</dbReference>
<comment type="subcellular location">
    <subcellularLocation>
        <location evidence="1">Mitochondrion inner membrane</location>
    </subcellularLocation>
</comment>
<keyword evidence="8 12" id="KW-0406">Ion transport</keyword>
<evidence type="ECO:0000256" key="4">
    <source>
        <dbReference type="ARBA" id="ARBA00022448"/>
    </source>
</evidence>
<evidence type="ECO:0000256" key="2">
    <source>
        <dbReference type="ARBA" id="ARBA00008936"/>
    </source>
</evidence>
<evidence type="ECO:0000256" key="5">
    <source>
        <dbReference type="ARBA" id="ARBA00022741"/>
    </source>
</evidence>
<dbReference type="OrthoDB" id="9805536at2759"/>
<dbReference type="GO" id="GO:0042645">
    <property type="term" value="C:mitochondrial nucleoid"/>
    <property type="evidence" value="ECO:0007669"/>
    <property type="project" value="EnsemblFungi"/>
</dbReference>
<evidence type="ECO:0000256" key="7">
    <source>
        <dbReference type="ARBA" id="ARBA00022840"/>
    </source>
</evidence>
<evidence type="ECO:0000313" key="16">
    <source>
        <dbReference type="EMBL" id="EDU50467.1"/>
    </source>
</evidence>
<name>B2WC39_PYRTR</name>
<dbReference type="SUPFAM" id="SSF47917">
    <property type="entry name" value="C-terminal domain of alpha and beta subunits of F1 ATP synthase"/>
    <property type="match status" value="1"/>
</dbReference>
<dbReference type="InterPro" id="IPR036121">
    <property type="entry name" value="ATPase_F1/V1/A1_a/bsu_N_sf"/>
</dbReference>
<dbReference type="Gene3D" id="2.40.30.20">
    <property type="match status" value="1"/>
</dbReference>
<dbReference type="EMBL" id="DS231622">
    <property type="protein sequence ID" value="EDU50467.1"/>
    <property type="molecule type" value="Genomic_DNA"/>
</dbReference>
<evidence type="ECO:0000256" key="3">
    <source>
        <dbReference type="ARBA" id="ARBA00016087"/>
    </source>
</evidence>
<keyword evidence="10" id="KW-0139">CF(1)</keyword>
<keyword evidence="9" id="KW-0472">Membrane</keyword>
<dbReference type="HOGENOM" id="CLU_010091_2_0_1"/>
<feature type="domain" description="ATP synthase alpha subunit C-terminal" evidence="14">
    <location>
        <begin position="559"/>
        <end position="684"/>
    </location>
</feature>
<dbReference type="HAMAP" id="MF_01346">
    <property type="entry name" value="ATP_synth_alpha_bact"/>
    <property type="match status" value="1"/>
</dbReference>
<keyword evidence="6 12" id="KW-0375">Hydrogen ion transport</keyword>
<dbReference type="InterPro" id="IPR005294">
    <property type="entry name" value="ATP_synth_F1_asu"/>
</dbReference>
<dbReference type="Gene3D" id="1.20.150.20">
    <property type="entry name" value="ATP synthase alpha/beta chain, C-terminal domain"/>
    <property type="match status" value="1"/>
</dbReference>
<evidence type="ECO:0000256" key="12">
    <source>
        <dbReference type="RuleBase" id="RU000339"/>
    </source>
</evidence>
<organism evidence="16 17">
    <name type="scientific">Pyrenophora tritici-repentis (strain Pt-1C-BFP)</name>
    <name type="common">Wheat tan spot fungus</name>
    <name type="synonym">Drechslera tritici-repentis</name>
    <dbReference type="NCBI Taxonomy" id="426418"/>
    <lineage>
        <taxon>Eukaryota</taxon>
        <taxon>Fungi</taxon>
        <taxon>Dikarya</taxon>
        <taxon>Ascomycota</taxon>
        <taxon>Pezizomycotina</taxon>
        <taxon>Dothideomycetes</taxon>
        <taxon>Pleosporomycetidae</taxon>
        <taxon>Pleosporales</taxon>
        <taxon>Pleosporineae</taxon>
        <taxon>Pleosporaceae</taxon>
        <taxon>Pyrenophora</taxon>
    </lineage>
</organism>
<dbReference type="FunCoup" id="B2WC39">
    <property type="interactions" value="925"/>
</dbReference>
<dbReference type="PANTHER" id="PTHR48082">
    <property type="entry name" value="ATP SYNTHASE SUBUNIT ALPHA, MITOCHONDRIAL"/>
    <property type="match status" value="1"/>
</dbReference>
<dbReference type="Pfam" id="PF00006">
    <property type="entry name" value="ATP-synt_ab"/>
    <property type="match status" value="2"/>
</dbReference>
<dbReference type="eggNOG" id="KOG1353">
    <property type="taxonomic scope" value="Eukaryota"/>
</dbReference>
<evidence type="ECO:0000256" key="11">
    <source>
        <dbReference type="ARBA" id="ARBA00023310"/>
    </source>
</evidence>
<dbReference type="GO" id="GO:0005524">
    <property type="term" value="F:ATP binding"/>
    <property type="evidence" value="ECO:0007669"/>
    <property type="project" value="UniProtKB-KW"/>
</dbReference>
<keyword evidence="5" id="KW-0547">Nucleotide-binding</keyword>
<dbReference type="FunFam" id="2.40.30.20:FF:000001">
    <property type="entry name" value="ATP synthase subunit alpha"/>
    <property type="match status" value="1"/>
</dbReference>
<dbReference type="InterPro" id="IPR038376">
    <property type="entry name" value="ATP_synth_asu_C_sf"/>
</dbReference>
<dbReference type="Pfam" id="PF00306">
    <property type="entry name" value="ATP-synt_ab_C"/>
    <property type="match status" value="1"/>
</dbReference>
<dbReference type="SUPFAM" id="SSF50615">
    <property type="entry name" value="N-terminal domain of alpha and beta subunits of F1 ATP synthase"/>
    <property type="match status" value="1"/>
</dbReference>
<dbReference type="FunFam" id="3.40.50.300:FF:002432">
    <property type="entry name" value="ATP synthase subunit alpha, mitochondrial"/>
    <property type="match status" value="1"/>
</dbReference>
<gene>
    <name evidence="16" type="ORF">PTRG_07548</name>
</gene>
<evidence type="ECO:0000313" key="17">
    <source>
        <dbReference type="Proteomes" id="UP000001471"/>
    </source>
</evidence>
<evidence type="ECO:0000259" key="15">
    <source>
        <dbReference type="Pfam" id="PF02874"/>
    </source>
</evidence>
<feature type="domain" description="ATPase F1/V1/A1 complex alpha/beta subunit N-terminal" evidence="15">
    <location>
        <begin position="94"/>
        <end position="160"/>
    </location>
</feature>
<dbReference type="PANTHER" id="PTHR48082:SF2">
    <property type="entry name" value="ATP SYNTHASE SUBUNIT ALPHA, MITOCHONDRIAL"/>
    <property type="match status" value="1"/>
</dbReference>
<evidence type="ECO:0000259" key="13">
    <source>
        <dbReference type="Pfam" id="PF00006"/>
    </source>
</evidence>
<keyword evidence="7" id="KW-0067">ATP-binding</keyword>
<dbReference type="Gene3D" id="3.40.50.300">
    <property type="entry name" value="P-loop containing nucleotide triphosphate hydrolases"/>
    <property type="match status" value="2"/>
</dbReference>
<dbReference type="Proteomes" id="UP000001471">
    <property type="component" value="Unassembled WGS sequence"/>
</dbReference>
<keyword evidence="11" id="KW-0066">ATP synthesis</keyword>
<evidence type="ECO:0000256" key="6">
    <source>
        <dbReference type="ARBA" id="ARBA00022781"/>
    </source>
</evidence>
<dbReference type="CDD" id="cd18113">
    <property type="entry name" value="ATP-synt_F1_alpha_C"/>
    <property type="match status" value="1"/>
</dbReference>
<accession>B2WC39</accession>
<dbReference type="InterPro" id="IPR023366">
    <property type="entry name" value="ATP_synth_asu-like_sf"/>
</dbReference>
<dbReference type="GO" id="GO:0005743">
    <property type="term" value="C:mitochondrial inner membrane"/>
    <property type="evidence" value="ECO:0007669"/>
    <property type="project" value="UniProtKB-SubCell"/>
</dbReference>
<dbReference type="Pfam" id="PF02874">
    <property type="entry name" value="ATP-synt_ab_N"/>
    <property type="match status" value="1"/>
</dbReference>
<dbReference type="OMA" id="INQRDNW"/>
<dbReference type="InterPro" id="IPR033732">
    <property type="entry name" value="ATP_synth_F1_a_nt-bd_dom"/>
</dbReference>
<dbReference type="InterPro" id="IPR000793">
    <property type="entry name" value="ATP_synth_asu_C"/>
</dbReference>
<dbReference type="AlphaFoldDB" id="B2WC39"/>
<dbReference type="InterPro" id="IPR020003">
    <property type="entry name" value="ATPase_a/bsu_AS"/>
</dbReference>
<proteinExistence type="inferred from homology"/>
<feature type="domain" description="ATPase F1/V1/A1 complex alpha/beta subunit nucleotide-binding" evidence="13">
    <location>
        <begin position="430"/>
        <end position="552"/>
    </location>
</feature>
<evidence type="ECO:0000256" key="10">
    <source>
        <dbReference type="ARBA" id="ARBA00023196"/>
    </source>
</evidence>
<feature type="domain" description="ATPase F1/V1/A1 complex alpha/beta subunit nucleotide-binding" evidence="13">
    <location>
        <begin position="217"/>
        <end position="319"/>
    </location>
</feature>
<dbReference type="InterPro" id="IPR004100">
    <property type="entry name" value="ATPase_F1/V1/A1_a/bsu_N"/>
</dbReference>
<protein>
    <recommendedName>
        <fullName evidence="3">ATP synthase subunit alpha, mitochondrial</fullName>
    </recommendedName>
</protein>
<dbReference type="CDD" id="cd18116">
    <property type="entry name" value="ATP-synt_F1_alpha_N"/>
    <property type="match status" value="1"/>
</dbReference>
<dbReference type="STRING" id="426418.B2WC39"/>
<dbReference type="CDD" id="cd01132">
    <property type="entry name" value="F1-ATPase_alpha_CD"/>
    <property type="match status" value="1"/>
</dbReference>
<evidence type="ECO:0000259" key="14">
    <source>
        <dbReference type="Pfam" id="PF00306"/>
    </source>
</evidence>
<dbReference type="FunFam" id="3.40.50.300:FF:004039">
    <property type="entry name" value="ATP synthase subunit alpha, mitochondrial"/>
    <property type="match status" value="1"/>
</dbReference>
<dbReference type="GO" id="GO:0043531">
    <property type="term" value="F:ADP binding"/>
    <property type="evidence" value="ECO:0007669"/>
    <property type="project" value="TreeGrafter"/>
</dbReference>
<dbReference type="GO" id="GO:0045259">
    <property type="term" value="C:proton-transporting ATP synthase complex"/>
    <property type="evidence" value="ECO:0007669"/>
    <property type="project" value="UniProtKB-KW"/>
</dbReference>
<reference evidence="17" key="1">
    <citation type="journal article" date="2013" name="G3 (Bethesda)">
        <title>Comparative genomics of a plant-pathogenic fungus, Pyrenophora tritici-repentis, reveals transduplication and the impact of repeat elements on pathogenicity and population divergence.</title>
        <authorList>
            <person name="Manning V.A."/>
            <person name="Pandelova I."/>
            <person name="Dhillon B."/>
            <person name="Wilhelm L.J."/>
            <person name="Goodwin S.B."/>
            <person name="Berlin A.M."/>
            <person name="Figueroa M."/>
            <person name="Freitag M."/>
            <person name="Hane J.K."/>
            <person name="Henrissat B."/>
            <person name="Holman W.H."/>
            <person name="Kodira C.D."/>
            <person name="Martin J."/>
            <person name="Oliver R.P."/>
            <person name="Robbertse B."/>
            <person name="Schackwitz W."/>
            <person name="Schwartz D.C."/>
            <person name="Spatafora J.W."/>
            <person name="Turgeon B.G."/>
            <person name="Yandava C."/>
            <person name="Young S."/>
            <person name="Zhou S."/>
            <person name="Zeng Q."/>
            <person name="Grigoriev I.V."/>
            <person name="Ma L.-J."/>
            <person name="Ciuffetti L.M."/>
        </authorList>
    </citation>
    <scope>NUCLEOTIDE SEQUENCE [LARGE SCALE GENOMIC DNA]</scope>
    <source>
        <strain evidence="17">Pt-1C-BFP</strain>
    </source>
</reference>
<dbReference type="GO" id="GO:0016887">
    <property type="term" value="F:ATP hydrolysis activity"/>
    <property type="evidence" value="ECO:0007669"/>
    <property type="project" value="EnsemblFungi"/>
</dbReference>